<dbReference type="PROSITE" id="PS51257">
    <property type="entry name" value="PROKAR_LIPOPROTEIN"/>
    <property type="match status" value="1"/>
</dbReference>
<dbReference type="PIR" id="C97007">
    <property type="entry name" value="C97007"/>
</dbReference>
<dbReference type="PATRIC" id="fig|272562.8.peg.1080"/>
<organism evidence="1 2">
    <name type="scientific">Clostridium acetobutylicum (strain ATCC 824 / DSM 792 / JCM 1419 / IAM 19013 / LMG 5710 / NBRC 13948 / NRRL B-527 / VKM B-1787 / 2291 / W)</name>
    <dbReference type="NCBI Taxonomy" id="272562"/>
    <lineage>
        <taxon>Bacteria</taxon>
        <taxon>Bacillati</taxon>
        <taxon>Bacillota</taxon>
        <taxon>Clostridia</taxon>
        <taxon>Eubacteriales</taxon>
        <taxon>Clostridiaceae</taxon>
        <taxon>Clostridium</taxon>
    </lineage>
</organism>
<reference evidence="1 2" key="1">
    <citation type="journal article" date="2001" name="J. Bacteriol.">
        <title>Genome sequence and comparative analysis of the solvent-producing bacterium Clostridium acetobutylicum.</title>
        <authorList>
            <person name="Nolling J."/>
            <person name="Breton G."/>
            <person name="Omelchenko M.V."/>
            <person name="Makarova K.S."/>
            <person name="Zeng Q."/>
            <person name="Gibson R."/>
            <person name="Lee H.M."/>
            <person name="Dubois J."/>
            <person name="Qiu D."/>
            <person name="Hitti J."/>
            <person name="Wolf Y.I."/>
            <person name="Tatusov R.L."/>
            <person name="Sabathe F."/>
            <person name="Doucette-Stamm L."/>
            <person name="Soucaille P."/>
            <person name="Daly M.J."/>
            <person name="Bennett G.N."/>
            <person name="Koonin E.V."/>
            <person name="Smith D.R."/>
        </authorList>
    </citation>
    <scope>NUCLEOTIDE SEQUENCE [LARGE SCALE GENOMIC DNA]</scope>
    <source>
        <strain evidence="2">ATCC 824 / DSM 792 / JCM 1419 / LMG 5710 / VKM B-1787</strain>
    </source>
</reference>
<dbReference type="KEGG" id="cac:CA_C0870"/>
<dbReference type="eggNOG" id="ENOG50330VQ">
    <property type="taxonomic scope" value="Bacteria"/>
</dbReference>
<keyword evidence="2" id="KW-1185">Reference proteome</keyword>
<name>Q97KP7_CLOAB</name>
<sequence length="315" mass="35529">MKFKKGIIIIFTFLIIGMLSACDNKKSSMLQLNLKKGDKYRLHCINDSKFSIKVIQKDSSVEDKEDMYIDMDVDSVDKDQNVTFSYKYNSINSHFTTSKGTIDYNSKNGDNGPVDKIYKNIMAKKYTVKLNKNGKVLSIHGAGSLVDAVDNDVSLDQNMKNVLRDNLEDNFKDESMKVYIEDAMNYTNASSVKKGDSWQRKLKTNKEFSMDITSKYTLKKEHEKSLDIEENDNIVANDKGKQIDFGGTKAKVDLNGKANGNINVDKKTGLINRGEVKYDVNGAVTCLKNEDIGIINDITSPVSFTQDIIYEIVPR</sequence>
<dbReference type="Proteomes" id="UP000000814">
    <property type="component" value="Chromosome"/>
</dbReference>
<dbReference type="AlphaFoldDB" id="Q97KP7"/>
<dbReference type="InterPro" id="IPR046230">
    <property type="entry name" value="DUF6263"/>
</dbReference>
<dbReference type="RefSeq" id="WP_010964188.1">
    <property type="nucleotide sequence ID" value="NC_003030.1"/>
</dbReference>
<evidence type="ECO:0000313" key="2">
    <source>
        <dbReference type="Proteomes" id="UP000000814"/>
    </source>
</evidence>
<proteinExistence type="predicted"/>
<gene>
    <name evidence="1" type="ordered locus">CA_C0870</name>
</gene>
<accession>Q97KP7</accession>
<dbReference type="GeneID" id="44997381"/>
<evidence type="ECO:0000313" key="1">
    <source>
        <dbReference type="EMBL" id="AAK78846.1"/>
    </source>
</evidence>
<dbReference type="Pfam" id="PF19777">
    <property type="entry name" value="DUF6263"/>
    <property type="match status" value="1"/>
</dbReference>
<dbReference type="OrthoDB" id="1937222at2"/>
<protein>
    <submittedName>
        <fullName evidence="1">Uncharacterized protein</fullName>
    </submittedName>
</protein>
<dbReference type="HOGENOM" id="CLU_893857_0_0_9"/>
<dbReference type="EMBL" id="AE001437">
    <property type="protein sequence ID" value="AAK78846.1"/>
    <property type="molecule type" value="Genomic_DNA"/>
</dbReference>